<dbReference type="InterPro" id="IPR003018">
    <property type="entry name" value="GAF"/>
</dbReference>
<evidence type="ECO:0000313" key="3">
    <source>
        <dbReference type="Proteomes" id="UP000198749"/>
    </source>
</evidence>
<dbReference type="InterPro" id="IPR052340">
    <property type="entry name" value="RNase_Y/CdgJ"/>
</dbReference>
<keyword evidence="3" id="KW-1185">Reference proteome</keyword>
<dbReference type="RefSeq" id="WP_091360955.1">
    <property type="nucleotide sequence ID" value="NZ_AP025284.1"/>
</dbReference>
<dbReference type="InterPro" id="IPR013976">
    <property type="entry name" value="HDOD"/>
</dbReference>
<accession>A0A1H9KR57</accession>
<reference evidence="3" key="1">
    <citation type="submission" date="2016-10" db="EMBL/GenBank/DDBJ databases">
        <authorList>
            <person name="Varghese N."/>
            <person name="Submissions S."/>
        </authorList>
    </citation>
    <scope>NUCLEOTIDE SEQUENCE [LARGE SCALE GENOMIC DNA]</scope>
    <source>
        <strain evidence="3">DSM 18887</strain>
    </source>
</reference>
<dbReference type="OrthoDB" id="9791419at2"/>
<name>A0A1H9KR57_9GAMM</name>
<sequence length="495" mass="55843">MSANITPHGTREWVERISEQELPALCSTIREIEKISKDDTSSLARLGQAILHDHALTTAILKVANSAGYMGHNPVTTVSRASVVLGLTRIKNICITAKMLNSLLKNRKLTPGVYERLLKLMAQSFHAGMIAKMMMQDYEDDVQEEAFIAALLNRFGESAFWSMGGPVTVELDKQLRQKQCVKHDDIAYIVRQKLGTSFEEMSLGLASSWNMGSVLISTLEEPELRTPELRCVSLAVKVSEILATPHYSRNELDKLLTSMADLTQWDKRDLMTRVEQCSDETVELLRTYGAGVLTRYIRHDLVSQVHREAGPVVEELSDETLQLRILRELAFLPNENADFNLVVQTALEGIHRGIRMRRTIVFLKSRERGCLMPRFISAVNFNQIKREFVVSLGGSPNIFTHVLNSRQPVWVENLNVPKWRAYLDSSLRQQVSSDGFFIAPIIWGRHCVGLFYADRNDPSGSAVQRPLSEDDFMAFTLFAQQTNICFSLILKNAGN</sequence>
<proteinExistence type="predicted"/>
<dbReference type="Gene3D" id="3.30.450.40">
    <property type="match status" value="1"/>
</dbReference>
<dbReference type="Pfam" id="PF01590">
    <property type="entry name" value="GAF"/>
    <property type="match status" value="1"/>
</dbReference>
<dbReference type="SMART" id="SM00065">
    <property type="entry name" value="GAF"/>
    <property type="match status" value="1"/>
</dbReference>
<gene>
    <name evidence="2" type="ORF">SAMN03080615_03598</name>
</gene>
<dbReference type="InterPro" id="IPR029016">
    <property type="entry name" value="GAF-like_dom_sf"/>
</dbReference>
<dbReference type="AlphaFoldDB" id="A0A1H9KR57"/>
<dbReference type="STRING" id="355243.SAMN03080615_03598"/>
<dbReference type="SUPFAM" id="SSF55781">
    <property type="entry name" value="GAF domain-like"/>
    <property type="match status" value="1"/>
</dbReference>
<dbReference type="Proteomes" id="UP000198749">
    <property type="component" value="Unassembled WGS sequence"/>
</dbReference>
<evidence type="ECO:0000313" key="2">
    <source>
        <dbReference type="EMBL" id="SER01323.1"/>
    </source>
</evidence>
<feature type="domain" description="HDOD" evidence="1">
    <location>
        <begin position="22"/>
        <end position="225"/>
    </location>
</feature>
<dbReference type="PROSITE" id="PS51833">
    <property type="entry name" value="HDOD"/>
    <property type="match status" value="1"/>
</dbReference>
<dbReference type="EMBL" id="FOGB01000014">
    <property type="protein sequence ID" value="SER01323.1"/>
    <property type="molecule type" value="Genomic_DNA"/>
</dbReference>
<dbReference type="PANTHER" id="PTHR33525:SF3">
    <property type="entry name" value="RIBONUCLEASE Y"/>
    <property type="match status" value="1"/>
</dbReference>
<dbReference type="SUPFAM" id="SSF109604">
    <property type="entry name" value="HD-domain/PDEase-like"/>
    <property type="match status" value="1"/>
</dbReference>
<dbReference type="Gene3D" id="1.10.3210.10">
    <property type="entry name" value="Hypothetical protein af1432"/>
    <property type="match status" value="1"/>
</dbReference>
<protein>
    <submittedName>
        <fullName evidence="2">HD-like signal output (HDOD) domain, no enzymatic activity</fullName>
    </submittedName>
</protein>
<dbReference type="PANTHER" id="PTHR33525">
    <property type="match status" value="1"/>
</dbReference>
<evidence type="ECO:0000259" key="1">
    <source>
        <dbReference type="PROSITE" id="PS51833"/>
    </source>
</evidence>
<organism evidence="2 3">
    <name type="scientific">Amphritea atlantica</name>
    <dbReference type="NCBI Taxonomy" id="355243"/>
    <lineage>
        <taxon>Bacteria</taxon>
        <taxon>Pseudomonadati</taxon>
        <taxon>Pseudomonadota</taxon>
        <taxon>Gammaproteobacteria</taxon>
        <taxon>Oceanospirillales</taxon>
        <taxon>Oceanospirillaceae</taxon>
        <taxon>Amphritea</taxon>
    </lineage>
</organism>
<dbReference type="Pfam" id="PF08668">
    <property type="entry name" value="HDOD"/>
    <property type="match status" value="1"/>
</dbReference>